<dbReference type="AlphaFoldDB" id="A0A6F8XSZ7"/>
<feature type="transmembrane region" description="Helical" evidence="1">
    <location>
        <begin position="12"/>
        <end position="35"/>
    </location>
</feature>
<feature type="domain" description="DUF4097" evidence="2">
    <location>
        <begin position="52"/>
        <end position="262"/>
    </location>
</feature>
<proteinExistence type="predicted"/>
<evidence type="ECO:0000313" key="4">
    <source>
        <dbReference type="Proteomes" id="UP000502508"/>
    </source>
</evidence>
<evidence type="ECO:0000256" key="1">
    <source>
        <dbReference type="SAM" id="Phobius"/>
    </source>
</evidence>
<reference evidence="3 4" key="2">
    <citation type="submission" date="2020-03" db="EMBL/GenBank/DDBJ databases">
        <authorList>
            <person name="Ichikawa N."/>
            <person name="Kimura A."/>
            <person name="Kitahashi Y."/>
            <person name="Uohara A."/>
        </authorList>
    </citation>
    <scope>NUCLEOTIDE SEQUENCE [LARGE SCALE GENOMIC DNA]</scope>
    <source>
        <strain evidence="3 4">NBRC 107702</strain>
    </source>
</reference>
<dbReference type="EMBL" id="AP022870">
    <property type="protein sequence ID" value="BCB76871.1"/>
    <property type="molecule type" value="Genomic_DNA"/>
</dbReference>
<sequence length="264" mass="27603">MSRVVVEKRTAWRTLGAAATVLVLLFAGAVVWTWLSPERTDEHRQTYRQAVSRVTLDSNAGDITVTEGEAGAVTVERRLAWTSLRKPTVDETWSGDTLTITGRCPRTGLKFGLGSACTLDYVLRVPPGVAVDLRTEAGSVRVSDLTGEVRLAASAGDITAEHVSGPLYARADSGQITGVGLRADTTDVEIDSGDVDLTYAEVPPTVSAVASAGDVVIHLPSGAYAVTADAASGDERVEVTNDPGAPSSVTARTSAGDVTIQYTS</sequence>
<keyword evidence="1" id="KW-0812">Transmembrane</keyword>
<dbReference type="KEGG" id="pfla:Pflav_032810"/>
<reference evidence="3 4" key="1">
    <citation type="submission" date="2020-03" db="EMBL/GenBank/DDBJ databases">
        <title>Whole genome shotgun sequence of Phytohabitans flavus NBRC 107702.</title>
        <authorList>
            <person name="Komaki H."/>
            <person name="Tamura T."/>
        </authorList>
    </citation>
    <scope>NUCLEOTIDE SEQUENCE [LARGE SCALE GENOMIC DNA]</scope>
    <source>
        <strain evidence="3 4">NBRC 107702</strain>
    </source>
</reference>
<keyword evidence="1" id="KW-0472">Membrane</keyword>
<evidence type="ECO:0000313" key="3">
    <source>
        <dbReference type="EMBL" id="BCB76871.1"/>
    </source>
</evidence>
<dbReference type="RefSeq" id="WP_173036813.1">
    <property type="nucleotide sequence ID" value="NZ_AP022870.1"/>
</dbReference>
<protein>
    <recommendedName>
        <fullName evidence="2">DUF4097 domain-containing protein</fullName>
    </recommendedName>
</protein>
<dbReference type="Proteomes" id="UP000502508">
    <property type="component" value="Chromosome"/>
</dbReference>
<evidence type="ECO:0000259" key="2">
    <source>
        <dbReference type="Pfam" id="PF13349"/>
    </source>
</evidence>
<name>A0A6F8XSZ7_9ACTN</name>
<gene>
    <name evidence="3" type="ORF">Pflav_032810</name>
</gene>
<keyword evidence="4" id="KW-1185">Reference proteome</keyword>
<organism evidence="3 4">
    <name type="scientific">Phytohabitans flavus</name>
    <dbReference type="NCBI Taxonomy" id="1076124"/>
    <lineage>
        <taxon>Bacteria</taxon>
        <taxon>Bacillati</taxon>
        <taxon>Actinomycetota</taxon>
        <taxon>Actinomycetes</taxon>
        <taxon>Micromonosporales</taxon>
        <taxon>Micromonosporaceae</taxon>
    </lineage>
</organism>
<dbReference type="Pfam" id="PF13349">
    <property type="entry name" value="DUF4097"/>
    <property type="match status" value="1"/>
</dbReference>
<keyword evidence="1" id="KW-1133">Transmembrane helix</keyword>
<dbReference type="InterPro" id="IPR025164">
    <property type="entry name" value="Toastrack_DUF4097"/>
</dbReference>
<accession>A0A6F8XSZ7</accession>